<dbReference type="CDD" id="cd02696">
    <property type="entry name" value="MurNAc-LAA"/>
    <property type="match status" value="1"/>
</dbReference>
<accession>A0AAE9BP85</accession>
<protein>
    <submittedName>
        <fullName evidence="2">Alanyl-tRNA synthetase</fullName>
        <ecNumber evidence="2">6.1.1.7</ecNumber>
    </submittedName>
</protein>
<dbReference type="Pfam" id="PF01520">
    <property type="entry name" value="Amidase_3"/>
    <property type="match status" value="1"/>
</dbReference>
<name>A0AAE9BP85_9CAUD</name>
<dbReference type="InterPro" id="IPR002508">
    <property type="entry name" value="MurNAc-LAA_cat"/>
</dbReference>
<reference evidence="2 3" key="1">
    <citation type="submission" date="2021-06" db="EMBL/GenBank/DDBJ databases">
        <authorList>
            <person name="Chen R."/>
            <person name="Qin H."/>
            <person name="He S."/>
            <person name="Han P."/>
            <person name="Xu F."/>
            <person name="Sun H."/>
            <person name="Fan H."/>
            <person name="Tong Y."/>
        </authorList>
    </citation>
    <scope>NUCLEOTIDE SEQUENCE [LARGE SCALE GENOMIC DNA]</scope>
</reference>
<evidence type="ECO:0000313" key="2">
    <source>
        <dbReference type="EMBL" id="UAW01210.1"/>
    </source>
</evidence>
<sequence length="176" mass="19402">MKRIGLVVGHSHKEQGAVNQTFGCTEYEWNSKLVPLVASALHALDMQPVIFYRDDLSTLPQEINDADVDLVLSFHCNAFNRIASGTEVLHFHKSKKGKKLAQLVQDALVDVLGLRDRGLVPVTGGDRGGYLLQRVAAPAILLETFFIDNDVDFTIADGEKEELAKHIALAVKDYFG</sequence>
<dbReference type="SMART" id="SM00646">
    <property type="entry name" value="Ami_3"/>
    <property type="match status" value="1"/>
</dbReference>
<dbReference type="GeneID" id="77933564"/>
<dbReference type="Proteomes" id="UP000828026">
    <property type="component" value="Segment"/>
</dbReference>
<organism evidence="2 3">
    <name type="scientific">Vibrio phage BUCT194</name>
    <dbReference type="NCBI Taxonomy" id="2859072"/>
    <lineage>
        <taxon>Viruses</taxon>
        <taxon>Duplodnaviria</taxon>
        <taxon>Heunggongvirae</taxon>
        <taxon>Uroviricota</taxon>
        <taxon>Caudoviricetes</taxon>
        <taxon>Schitoviridae</taxon>
        <taxon>Varunavirus</taxon>
        <taxon>Varunavirus BUCT194</taxon>
    </lineage>
</organism>
<dbReference type="EMBL" id="MZ447858">
    <property type="protein sequence ID" value="UAW01210.1"/>
    <property type="molecule type" value="Genomic_DNA"/>
</dbReference>
<evidence type="ECO:0000259" key="1">
    <source>
        <dbReference type="SMART" id="SM00646"/>
    </source>
</evidence>
<dbReference type="GO" id="GO:0004813">
    <property type="term" value="F:alanine-tRNA ligase activity"/>
    <property type="evidence" value="ECO:0007669"/>
    <property type="project" value="UniProtKB-EC"/>
</dbReference>
<feature type="domain" description="MurNAc-LAA" evidence="1">
    <location>
        <begin position="60"/>
        <end position="172"/>
    </location>
</feature>
<dbReference type="RefSeq" id="YP_010657645.1">
    <property type="nucleotide sequence ID" value="NC_070848.1"/>
</dbReference>
<dbReference type="InterPro" id="IPR050695">
    <property type="entry name" value="N-acetylmuramoyl_amidase_3"/>
</dbReference>
<dbReference type="Gene3D" id="3.40.630.40">
    <property type="entry name" value="Zn-dependent exopeptidases"/>
    <property type="match status" value="1"/>
</dbReference>
<dbReference type="KEGG" id="vg:77933564"/>
<dbReference type="EC" id="6.1.1.7" evidence="2"/>
<dbReference type="PANTHER" id="PTHR30404:SF8">
    <property type="entry name" value="AUTOLYSIN PH-RELATED"/>
    <property type="match status" value="1"/>
</dbReference>
<dbReference type="SUPFAM" id="SSF53187">
    <property type="entry name" value="Zn-dependent exopeptidases"/>
    <property type="match status" value="1"/>
</dbReference>
<proteinExistence type="predicted"/>
<keyword evidence="3" id="KW-1185">Reference proteome</keyword>
<dbReference type="GO" id="GO:0008745">
    <property type="term" value="F:N-acetylmuramoyl-L-alanine amidase activity"/>
    <property type="evidence" value="ECO:0007669"/>
    <property type="project" value="InterPro"/>
</dbReference>
<dbReference type="GO" id="GO:0009253">
    <property type="term" value="P:peptidoglycan catabolic process"/>
    <property type="evidence" value="ECO:0007669"/>
    <property type="project" value="InterPro"/>
</dbReference>
<dbReference type="PANTHER" id="PTHR30404">
    <property type="entry name" value="N-ACETYLMURAMOYL-L-ALANINE AMIDASE"/>
    <property type="match status" value="1"/>
</dbReference>
<evidence type="ECO:0000313" key="3">
    <source>
        <dbReference type="Proteomes" id="UP000828026"/>
    </source>
</evidence>
<keyword evidence="2" id="KW-0436">Ligase</keyword>